<name>Q6K495_ORYSJ</name>
<sequence>MDKKTNRAVGFGEEIEATTLHGQENKSSSGGRWWLKWGRAATWLTVGKERGRRRWWGGGGGGGAAGGRRGVEAAAAKMPRACARVVVRRERERGASMRTEYYDAKLDPLQLEANGPNTIGVDLT</sequence>
<proteinExistence type="predicted"/>
<gene>
    <name evidence="1" type="ORF">OJ1118_B06.4</name>
    <name evidence="2" type="ORF">OJ1595_D08.25</name>
</gene>
<evidence type="ECO:0000313" key="1">
    <source>
        <dbReference type="EMBL" id="BAD22221.1"/>
    </source>
</evidence>
<reference evidence="3" key="3">
    <citation type="journal article" date="2005" name="Nature">
        <title>The map-based sequence of the rice genome.</title>
        <authorList>
            <consortium name="International rice genome sequencing project (IRGSP)"/>
            <person name="Matsumoto T."/>
            <person name="Wu J."/>
            <person name="Kanamori H."/>
            <person name="Katayose Y."/>
            <person name="Fujisawa M."/>
            <person name="Namiki N."/>
            <person name="Mizuno H."/>
            <person name="Yamamoto K."/>
            <person name="Antonio B.A."/>
            <person name="Baba T."/>
            <person name="Sakata K."/>
            <person name="Nagamura Y."/>
            <person name="Aoki H."/>
            <person name="Arikawa K."/>
            <person name="Arita K."/>
            <person name="Bito T."/>
            <person name="Chiden Y."/>
            <person name="Fujitsuka N."/>
            <person name="Fukunaka R."/>
            <person name="Hamada M."/>
            <person name="Harada C."/>
            <person name="Hayashi A."/>
            <person name="Hijishita S."/>
            <person name="Honda M."/>
            <person name="Hosokawa S."/>
            <person name="Ichikawa Y."/>
            <person name="Idonuma A."/>
            <person name="Iijima M."/>
            <person name="Ikeda M."/>
            <person name="Ikeno M."/>
            <person name="Ito K."/>
            <person name="Ito S."/>
            <person name="Ito T."/>
            <person name="Ito Y."/>
            <person name="Ito Y."/>
            <person name="Iwabuchi A."/>
            <person name="Kamiya K."/>
            <person name="Karasawa W."/>
            <person name="Kurita K."/>
            <person name="Katagiri S."/>
            <person name="Kikuta A."/>
            <person name="Kobayashi H."/>
            <person name="Kobayashi N."/>
            <person name="Machita K."/>
            <person name="Maehara T."/>
            <person name="Masukawa M."/>
            <person name="Mizubayashi T."/>
            <person name="Mukai Y."/>
            <person name="Nagasaki H."/>
            <person name="Nagata Y."/>
            <person name="Naito S."/>
            <person name="Nakashima M."/>
            <person name="Nakama Y."/>
            <person name="Nakamichi Y."/>
            <person name="Nakamura M."/>
            <person name="Meguro A."/>
            <person name="Negishi M."/>
            <person name="Ohta I."/>
            <person name="Ohta T."/>
            <person name="Okamoto M."/>
            <person name="Ono N."/>
            <person name="Saji S."/>
            <person name="Sakaguchi M."/>
            <person name="Sakai K."/>
            <person name="Shibata M."/>
            <person name="Shimokawa T."/>
            <person name="Song J."/>
            <person name="Takazaki Y."/>
            <person name="Terasawa K."/>
            <person name="Tsugane M."/>
            <person name="Tsuji K."/>
            <person name="Ueda S."/>
            <person name="Waki K."/>
            <person name="Yamagata H."/>
            <person name="Yamamoto M."/>
            <person name="Yamamoto S."/>
            <person name="Yamane H."/>
            <person name="Yoshiki S."/>
            <person name="Yoshihara R."/>
            <person name="Yukawa K."/>
            <person name="Zhong H."/>
            <person name="Yano M."/>
            <person name="Yuan Q."/>
            <person name="Ouyang S."/>
            <person name="Liu J."/>
            <person name="Jones K.M."/>
            <person name="Gansberger K."/>
            <person name="Moffat K."/>
            <person name="Hill J."/>
            <person name="Bera J."/>
            <person name="Fadrosh D."/>
            <person name="Jin S."/>
            <person name="Johri S."/>
            <person name="Kim M."/>
            <person name="Overton L."/>
            <person name="Reardon M."/>
            <person name="Tsitrin T."/>
            <person name="Vuong H."/>
            <person name="Weaver B."/>
            <person name="Ciecko A."/>
            <person name="Tallon L."/>
            <person name="Jackson J."/>
            <person name="Pai G."/>
            <person name="Aken S.V."/>
            <person name="Utterback T."/>
            <person name="Reidmuller S."/>
            <person name="Feldblyum T."/>
            <person name="Hsiao J."/>
            <person name="Zismann V."/>
            <person name="Iobst S."/>
            <person name="de Vazeille A.R."/>
            <person name="Buell C.R."/>
            <person name="Ying K."/>
            <person name="Li Y."/>
            <person name="Lu T."/>
            <person name="Huang Y."/>
            <person name="Zhao Q."/>
            <person name="Feng Q."/>
            <person name="Zhang L."/>
            <person name="Zhu J."/>
            <person name="Weng Q."/>
            <person name="Mu J."/>
            <person name="Lu Y."/>
            <person name="Fan D."/>
            <person name="Liu Y."/>
            <person name="Guan J."/>
            <person name="Zhang Y."/>
            <person name="Yu S."/>
            <person name="Liu X."/>
            <person name="Zhang Y."/>
            <person name="Hong G."/>
            <person name="Han B."/>
            <person name="Choisne N."/>
            <person name="Demange N."/>
            <person name="Orjeda G."/>
            <person name="Samain S."/>
            <person name="Cattolico L."/>
            <person name="Pelletier E."/>
            <person name="Couloux A."/>
            <person name="Segurens B."/>
            <person name="Wincker P."/>
            <person name="D'Hont A."/>
            <person name="Scarpelli C."/>
            <person name="Weissenbach J."/>
            <person name="Salanoubat M."/>
            <person name="Quetier F."/>
            <person name="Yu Y."/>
            <person name="Kim H.R."/>
            <person name="Rambo T."/>
            <person name="Currie J."/>
            <person name="Collura K."/>
            <person name="Luo M."/>
            <person name="Yang T."/>
            <person name="Ammiraju J.S.S."/>
            <person name="Engler F."/>
            <person name="Soderlund C."/>
            <person name="Wing R.A."/>
            <person name="Palmer L.E."/>
            <person name="de la Bastide M."/>
            <person name="Spiegel L."/>
            <person name="Nascimento L."/>
            <person name="Zutavern T."/>
            <person name="O'Shaughnessy A."/>
            <person name="Dike S."/>
            <person name="Dedhia N."/>
            <person name="Preston R."/>
            <person name="Balija V."/>
            <person name="McCombie W.R."/>
            <person name="Chow T."/>
            <person name="Chen H."/>
            <person name="Chung M."/>
            <person name="Chen C."/>
            <person name="Shaw J."/>
            <person name="Wu H."/>
            <person name="Hsiao K."/>
            <person name="Chao Y."/>
            <person name="Chu M."/>
            <person name="Cheng C."/>
            <person name="Hour A."/>
            <person name="Lee P."/>
            <person name="Lin S."/>
            <person name="Lin Y."/>
            <person name="Liou J."/>
            <person name="Liu S."/>
            <person name="Hsing Y."/>
            <person name="Raghuvanshi S."/>
            <person name="Mohanty A."/>
            <person name="Bharti A.K."/>
            <person name="Gaur A."/>
            <person name="Gupta V."/>
            <person name="Kumar D."/>
            <person name="Ravi V."/>
            <person name="Vij S."/>
            <person name="Kapur A."/>
            <person name="Khurana P."/>
            <person name="Khurana P."/>
            <person name="Khurana J.P."/>
            <person name="Tyagi A.K."/>
            <person name="Gaikwad K."/>
            <person name="Singh A."/>
            <person name="Dalal V."/>
            <person name="Srivastava S."/>
            <person name="Dixit A."/>
            <person name="Pal A.K."/>
            <person name="Ghazi I.A."/>
            <person name="Yadav M."/>
            <person name="Pandit A."/>
            <person name="Bhargava A."/>
            <person name="Sureshbabu K."/>
            <person name="Batra K."/>
            <person name="Sharma T.R."/>
            <person name="Mohapatra T."/>
            <person name="Singh N.K."/>
            <person name="Messing J."/>
            <person name="Nelson A.B."/>
            <person name="Fuks G."/>
            <person name="Kavchok S."/>
            <person name="Keizer G."/>
            <person name="Linton E."/>
            <person name="Llaca V."/>
            <person name="Song R."/>
            <person name="Tanyolac B."/>
            <person name="Young S."/>
            <person name="Ho-Il K."/>
            <person name="Hahn J.H."/>
            <person name="Sangsakoo G."/>
            <person name="Vanavichit A."/>
            <person name="de Mattos Luiz.A.T."/>
            <person name="Zimmer P.D."/>
            <person name="Malone G."/>
            <person name="Dellagostin O."/>
            <person name="de Oliveira A.C."/>
            <person name="Bevan M."/>
            <person name="Bancroft I."/>
            <person name="Minx P."/>
            <person name="Cordum H."/>
            <person name="Wilson R."/>
            <person name="Cheng Z."/>
            <person name="Jin W."/>
            <person name="Jiang J."/>
            <person name="Leong S.A."/>
            <person name="Iwama H."/>
            <person name="Gojobori T."/>
            <person name="Itoh T."/>
            <person name="Niimura Y."/>
            <person name="Fujii Y."/>
            <person name="Habara T."/>
            <person name="Sakai H."/>
            <person name="Sato Y."/>
            <person name="Wilson G."/>
            <person name="Kumar K."/>
            <person name="McCouch S."/>
            <person name="Juretic N."/>
            <person name="Hoen D."/>
            <person name="Wright S."/>
            <person name="Bruskiewich R."/>
            <person name="Bureau T."/>
            <person name="Miyao A."/>
            <person name="Hirochika H."/>
            <person name="Nishikawa T."/>
            <person name="Kadowaki K."/>
            <person name="Sugiura M."/>
            <person name="Burr B."/>
            <person name="Sasaki T."/>
        </authorList>
    </citation>
    <scope>NUCLEOTIDE SEQUENCE [LARGE SCALE GENOMIC DNA]</scope>
    <source>
        <strain evidence="3">cv. Nipponbare</strain>
    </source>
</reference>
<dbReference type="Proteomes" id="UP000000763">
    <property type="component" value="Chromosome 9"/>
</dbReference>
<dbReference type="EMBL" id="AP005555">
    <property type="protein sequence ID" value="BAD22221.1"/>
    <property type="molecule type" value="Genomic_DNA"/>
</dbReference>
<protein>
    <submittedName>
        <fullName evidence="2">Uncharacterized protein</fullName>
    </submittedName>
</protein>
<accession>Q6K495</accession>
<reference evidence="3" key="4">
    <citation type="journal article" date="2008" name="Nucleic Acids Res.">
        <title>The rice annotation project database (RAP-DB): 2008 update.</title>
        <authorList>
            <consortium name="The rice annotation project (RAP)"/>
        </authorList>
    </citation>
    <scope>GENOME REANNOTATION</scope>
    <source>
        <strain evidence="3">cv. Nipponbare</strain>
    </source>
</reference>
<evidence type="ECO:0000313" key="2">
    <source>
        <dbReference type="EMBL" id="BAD22274.1"/>
    </source>
</evidence>
<reference evidence="1" key="1">
    <citation type="submission" date="2002-07" db="EMBL/GenBank/DDBJ databases">
        <title>Oryza sativa nipponbare(GA3) genomic DNA, chromosome 9, BAC clone:OJ1118_B06.</title>
        <authorList>
            <person name="Sasaki T."/>
            <person name="Matsumoto T."/>
            <person name="Hattori M."/>
            <person name="Sakaki Y."/>
            <person name="Katayose Y."/>
        </authorList>
    </citation>
    <scope>NUCLEOTIDE SEQUENCE</scope>
</reference>
<dbReference type="EMBL" id="AP005574">
    <property type="protein sequence ID" value="BAD22274.1"/>
    <property type="molecule type" value="Genomic_DNA"/>
</dbReference>
<organism evidence="2 3">
    <name type="scientific">Oryza sativa subsp. japonica</name>
    <name type="common">Rice</name>
    <dbReference type="NCBI Taxonomy" id="39947"/>
    <lineage>
        <taxon>Eukaryota</taxon>
        <taxon>Viridiplantae</taxon>
        <taxon>Streptophyta</taxon>
        <taxon>Embryophyta</taxon>
        <taxon>Tracheophyta</taxon>
        <taxon>Spermatophyta</taxon>
        <taxon>Magnoliopsida</taxon>
        <taxon>Liliopsida</taxon>
        <taxon>Poales</taxon>
        <taxon>Poaceae</taxon>
        <taxon>BOP clade</taxon>
        <taxon>Oryzoideae</taxon>
        <taxon>Oryzeae</taxon>
        <taxon>Oryzinae</taxon>
        <taxon>Oryza</taxon>
        <taxon>Oryza sativa</taxon>
    </lineage>
</organism>
<reference evidence="2" key="2">
    <citation type="submission" date="2002-07" db="EMBL/GenBank/DDBJ databases">
        <title>Oryza sativa nipponbare(GA3) genomic DNA, chromosome 9, BAC clone:OJ1595_D08.</title>
        <authorList>
            <person name="Sasaki T."/>
            <person name="Matsumoto T."/>
            <person name="Hattori M."/>
            <person name="Sakaki Y."/>
            <person name="Katayose Y."/>
        </authorList>
    </citation>
    <scope>NUCLEOTIDE SEQUENCE</scope>
</reference>
<evidence type="ECO:0000313" key="3">
    <source>
        <dbReference type="Proteomes" id="UP000000763"/>
    </source>
</evidence>
<dbReference type="AlphaFoldDB" id="Q6K495"/>